<dbReference type="GO" id="GO:0032259">
    <property type="term" value="P:methylation"/>
    <property type="evidence" value="ECO:0007669"/>
    <property type="project" value="UniProtKB-KW"/>
</dbReference>
<keyword evidence="1" id="KW-0808">Transferase</keyword>
<accession>A0A3N4N6Q2</accession>
<reference evidence="1 2" key="1">
    <citation type="submission" date="2018-11" db="EMBL/GenBank/DDBJ databases">
        <title>Whole genome sequencing of Pantoea sp. RIT388.</title>
        <authorList>
            <person name="Gan H.M."/>
            <person name="Hudson A.O."/>
        </authorList>
    </citation>
    <scope>NUCLEOTIDE SEQUENCE [LARGE SCALE GENOMIC DNA]</scope>
    <source>
        <strain evidence="1 2">RIT388</strain>
    </source>
</reference>
<organism evidence="1 2">
    <name type="scientific">Candidatus Pantoea deserta</name>
    <dbReference type="NCBI Taxonomy" id="1869313"/>
    <lineage>
        <taxon>Bacteria</taxon>
        <taxon>Pseudomonadati</taxon>
        <taxon>Pseudomonadota</taxon>
        <taxon>Gammaproteobacteria</taxon>
        <taxon>Enterobacterales</taxon>
        <taxon>Erwiniaceae</taxon>
        <taxon>Pantoea</taxon>
    </lineage>
</organism>
<dbReference type="GO" id="GO:0008168">
    <property type="term" value="F:methyltransferase activity"/>
    <property type="evidence" value="ECO:0007669"/>
    <property type="project" value="UniProtKB-KW"/>
</dbReference>
<name>A0A3N4N6Q2_9GAMM</name>
<dbReference type="AlphaFoldDB" id="A0A3N4N6Q2"/>
<dbReference type="CDD" id="cd02440">
    <property type="entry name" value="AdoMet_MTases"/>
    <property type="match status" value="1"/>
</dbReference>
<dbReference type="Gene3D" id="3.40.50.150">
    <property type="entry name" value="Vaccinia Virus protein VP39"/>
    <property type="match status" value="1"/>
</dbReference>
<dbReference type="PRINTS" id="PR00507">
    <property type="entry name" value="N12N6MTFRASE"/>
</dbReference>
<sequence>MNQHLDAADGIRRKIAPRTAQKHKAEFGQFMTPASVARFMASLFPPGTQQVCRLLDAGAGVGALSCAFLDRWVSGGFNFESVEATAYEIDTNLRSHLAQQLNKYEHVLPRIVAGDYIEQATAGGLHVRGYTHAILNPPYKKINSKSAHRLALRSVGIETVNLYSAFVALAVGEAAP</sequence>
<comment type="caution">
    <text evidence="1">The sequence shown here is derived from an EMBL/GenBank/DDBJ whole genome shotgun (WGS) entry which is preliminary data.</text>
</comment>
<dbReference type="Proteomes" id="UP000281332">
    <property type="component" value="Unassembled WGS sequence"/>
</dbReference>
<keyword evidence="1" id="KW-0489">Methyltransferase</keyword>
<evidence type="ECO:0000313" key="1">
    <source>
        <dbReference type="EMBL" id="RPD91801.1"/>
    </source>
</evidence>
<proteinExistence type="predicted"/>
<keyword evidence="2" id="KW-1185">Reference proteome</keyword>
<dbReference type="SUPFAM" id="SSF53335">
    <property type="entry name" value="S-adenosyl-L-methionine-dependent methyltransferases"/>
    <property type="match status" value="1"/>
</dbReference>
<feature type="non-terminal residue" evidence="1">
    <location>
        <position position="176"/>
    </location>
</feature>
<gene>
    <name evidence="1" type="ORF">BBB56_23050</name>
</gene>
<evidence type="ECO:0000313" key="2">
    <source>
        <dbReference type="Proteomes" id="UP000281332"/>
    </source>
</evidence>
<dbReference type="InterPro" id="IPR029063">
    <property type="entry name" value="SAM-dependent_MTases_sf"/>
</dbReference>
<dbReference type="EMBL" id="RMVG01000038">
    <property type="protein sequence ID" value="RPD91801.1"/>
    <property type="molecule type" value="Genomic_DNA"/>
</dbReference>
<protein>
    <submittedName>
        <fullName evidence="1">SAM-dependent methyltransferase</fullName>
    </submittedName>
</protein>